<feature type="domain" description="Ribbon-helix-helix protein CopG" evidence="1">
    <location>
        <begin position="8"/>
        <end position="46"/>
    </location>
</feature>
<dbReference type="EMBL" id="CP138353">
    <property type="protein sequence ID" value="WPF90514.1"/>
    <property type="molecule type" value="Genomic_DNA"/>
</dbReference>
<reference evidence="2" key="1">
    <citation type="submission" date="2023-11" db="EMBL/GenBank/DDBJ databases">
        <title>Genome sequence of Cyanobacterium aponinum BCRC AL20115.</title>
        <authorList>
            <person name="Chang H.-Y."/>
            <person name="Lin K.-M."/>
            <person name="Hsueh H.-T."/>
            <person name="Chu H.-A."/>
            <person name="Kuo C.-H."/>
        </authorList>
    </citation>
    <scope>NUCLEOTIDE SEQUENCE</scope>
    <source>
        <strain evidence="2">AL20115</strain>
        <plasmid evidence="2">pAL20115e</plasmid>
    </source>
</reference>
<dbReference type="SUPFAM" id="SSF47598">
    <property type="entry name" value="Ribbon-helix-helix"/>
    <property type="match status" value="1"/>
</dbReference>
<accession>A0AAF0ZIY6</accession>
<gene>
    <name evidence="2" type="ORF">SAY89_18345</name>
</gene>
<sequence length="97" mass="11541">MSQKRYKKRTTITLDPKVHEILERYCKETQSNKAEVIRILIHEFLLTSNLVTNEEKTTIKNIDIIDFNRSMFSKYPLGIENNPEIQKRIIDLSNFEL</sequence>
<protein>
    <submittedName>
        <fullName evidence="2">Ribbon-helix-helix protein, CopG family</fullName>
    </submittedName>
</protein>
<evidence type="ECO:0000259" key="1">
    <source>
        <dbReference type="Pfam" id="PF01402"/>
    </source>
</evidence>
<keyword evidence="2" id="KW-0614">Plasmid</keyword>
<dbReference type="Pfam" id="PF01402">
    <property type="entry name" value="RHH_1"/>
    <property type="match status" value="1"/>
</dbReference>
<dbReference type="RefSeq" id="WP_320002381.1">
    <property type="nucleotide sequence ID" value="NZ_CP138353.1"/>
</dbReference>
<dbReference type="GO" id="GO:0006355">
    <property type="term" value="P:regulation of DNA-templated transcription"/>
    <property type="evidence" value="ECO:0007669"/>
    <property type="project" value="InterPro"/>
</dbReference>
<evidence type="ECO:0000313" key="2">
    <source>
        <dbReference type="EMBL" id="WPF90514.1"/>
    </source>
</evidence>
<organism evidence="2">
    <name type="scientific">Cyanobacterium aponinum AL20115</name>
    <dbReference type="NCBI Taxonomy" id="3090662"/>
    <lineage>
        <taxon>Bacteria</taxon>
        <taxon>Bacillati</taxon>
        <taxon>Cyanobacteriota</taxon>
        <taxon>Cyanophyceae</taxon>
        <taxon>Oscillatoriophycideae</taxon>
        <taxon>Chroococcales</taxon>
        <taxon>Geminocystaceae</taxon>
        <taxon>Cyanobacterium</taxon>
    </lineage>
</organism>
<proteinExistence type="predicted"/>
<name>A0AAF0ZIY6_9CHRO</name>
<dbReference type="InterPro" id="IPR013321">
    <property type="entry name" value="Arc_rbn_hlx_hlx"/>
</dbReference>
<dbReference type="InterPro" id="IPR002145">
    <property type="entry name" value="CopG"/>
</dbReference>
<geneLocation type="plasmid" evidence="2">
    <name>pAL20115e</name>
</geneLocation>
<dbReference type="InterPro" id="IPR010985">
    <property type="entry name" value="Ribbon_hlx_hlx"/>
</dbReference>
<dbReference type="Gene3D" id="1.10.1220.10">
    <property type="entry name" value="Met repressor-like"/>
    <property type="match status" value="1"/>
</dbReference>
<dbReference type="AlphaFoldDB" id="A0AAF0ZIY6"/>